<proteinExistence type="predicted"/>
<name>A0A8S5P8L8_9CAUD</name>
<dbReference type="EMBL" id="BK015347">
    <property type="protein sequence ID" value="DAE02548.1"/>
    <property type="molecule type" value="Genomic_DNA"/>
</dbReference>
<protein>
    <submittedName>
        <fullName evidence="1">Uncharacterized protein</fullName>
    </submittedName>
</protein>
<accession>A0A8S5P8L8</accession>
<organism evidence="1">
    <name type="scientific">Siphoviridae sp. ctmYS12</name>
    <dbReference type="NCBI Taxonomy" id="2825652"/>
    <lineage>
        <taxon>Viruses</taxon>
        <taxon>Duplodnaviria</taxon>
        <taxon>Heunggongvirae</taxon>
        <taxon>Uroviricota</taxon>
        <taxon>Caudoviricetes</taxon>
    </lineage>
</organism>
<reference evidence="1" key="1">
    <citation type="journal article" date="2021" name="Proc. Natl. Acad. Sci. U.S.A.">
        <title>A Catalog of Tens of Thousands of Viruses from Human Metagenomes Reveals Hidden Associations with Chronic Diseases.</title>
        <authorList>
            <person name="Tisza M.J."/>
            <person name="Buck C.B."/>
        </authorList>
    </citation>
    <scope>NUCLEOTIDE SEQUENCE</scope>
    <source>
        <strain evidence="1">CtmYS12</strain>
    </source>
</reference>
<evidence type="ECO:0000313" key="1">
    <source>
        <dbReference type="EMBL" id="DAE02548.1"/>
    </source>
</evidence>
<sequence>MTTIAVLCKDNKDAGHLFCDLIDRLRAAGITMNRLIWHQWVVGNKKCRVRVYSCLDGEEWRGPKVDMTFGFSVKQQHEILKEGCRASRKYVEMRDDYAGILSGYFGVK</sequence>